<evidence type="ECO:0000256" key="1">
    <source>
        <dbReference type="SAM" id="Phobius"/>
    </source>
</evidence>
<sequence>MDTEEVKFKIKKNNPFTLPSVTIIYVSHLDFVAFIIYRNNEYQRIAIHKCSRVIQWSVINV</sequence>
<gene>
    <name evidence="2" type="ORF">AKA01nite_03400</name>
</gene>
<keyword evidence="1" id="KW-0812">Transmembrane</keyword>
<dbReference type="EMBL" id="BJUY01000002">
    <property type="protein sequence ID" value="GEK90718.1"/>
    <property type="molecule type" value="Genomic_DNA"/>
</dbReference>
<dbReference type="Proteomes" id="UP000321662">
    <property type="component" value="Unassembled WGS sequence"/>
</dbReference>
<comment type="caution">
    <text evidence="2">The sequence shown here is derived from an EMBL/GenBank/DDBJ whole genome shotgun (WGS) entry which is preliminary data.</text>
</comment>
<organism evidence="2 3">
    <name type="scientific">Alkalibacterium kapii</name>
    <dbReference type="NCBI Taxonomy" id="426704"/>
    <lineage>
        <taxon>Bacteria</taxon>
        <taxon>Bacillati</taxon>
        <taxon>Bacillota</taxon>
        <taxon>Bacilli</taxon>
        <taxon>Lactobacillales</taxon>
        <taxon>Carnobacteriaceae</taxon>
        <taxon>Alkalibacterium</taxon>
    </lineage>
</organism>
<evidence type="ECO:0000313" key="2">
    <source>
        <dbReference type="EMBL" id="GEK90718.1"/>
    </source>
</evidence>
<name>A0A511ARA8_9LACT</name>
<protein>
    <submittedName>
        <fullName evidence="2">Uncharacterized protein</fullName>
    </submittedName>
</protein>
<proteinExistence type="predicted"/>
<feature type="transmembrane region" description="Helical" evidence="1">
    <location>
        <begin position="16"/>
        <end position="37"/>
    </location>
</feature>
<keyword evidence="1" id="KW-1133">Transmembrane helix</keyword>
<reference evidence="2 3" key="1">
    <citation type="submission" date="2019-07" db="EMBL/GenBank/DDBJ databases">
        <title>Whole genome shotgun sequence of Alkalibacterium kapii NBRC 103247.</title>
        <authorList>
            <person name="Hosoyama A."/>
            <person name="Uohara A."/>
            <person name="Ohji S."/>
            <person name="Ichikawa N."/>
        </authorList>
    </citation>
    <scope>NUCLEOTIDE SEQUENCE [LARGE SCALE GENOMIC DNA]</scope>
    <source>
        <strain evidence="2 3">NBRC 103247</strain>
    </source>
</reference>
<keyword evidence="3" id="KW-1185">Reference proteome</keyword>
<dbReference type="AlphaFoldDB" id="A0A511ARA8"/>
<accession>A0A511ARA8</accession>
<evidence type="ECO:0000313" key="3">
    <source>
        <dbReference type="Proteomes" id="UP000321662"/>
    </source>
</evidence>
<keyword evidence="1" id="KW-0472">Membrane</keyword>